<feature type="chain" id="PRO_5043778382" description="Group-specific protein" evidence="1">
    <location>
        <begin position="22"/>
        <end position="138"/>
    </location>
</feature>
<name>A0AAW5E9H2_9BACI</name>
<proteinExistence type="predicted"/>
<evidence type="ECO:0008006" key="4">
    <source>
        <dbReference type="Google" id="ProtNLM"/>
    </source>
</evidence>
<keyword evidence="3" id="KW-1185">Reference proteome</keyword>
<reference evidence="2" key="1">
    <citation type="submission" date="2022-02" db="EMBL/GenBank/DDBJ databases">
        <title>Fredinandcohnia quinoae sp. nov. isolated from Chenopodium quinoa seeds.</title>
        <authorList>
            <person name="Saati-Santamaria Z."/>
            <person name="Flores-Felix J.D."/>
            <person name="Igual J.M."/>
            <person name="Velazquez E."/>
            <person name="Garcia-Fraile P."/>
            <person name="Martinez-Molina E."/>
        </authorList>
    </citation>
    <scope>NUCLEOTIDE SEQUENCE</scope>
    <source>
        <strain evidence="2">SECRCQ15</strain>
    </source>
</reference>
<accession>A0AAW5E9H2</accession>
<evidence type="ECO:0000313" key="3">
    <source>
        <dbReference type="Proteomes" id="UP001431131"/>
    </source>
</evidence>
<comment type="caution">
    <text evidence="2">The sequence shown here is derived from an EMBL/GenBank/DDBJ whole genome shotgun (WGS) entry which is preliminary data.</text>
</comment>
<gene>
    <name evidence="2" type="ORF">MJG50_21300</name>
</gene>
<sequence>MIKKILLNIFIFQIISSYASAQTNQQIQIFDINQGKVVKYIQINTDLQQKVENFLEGITGVYVKYNPIPNKGFMIRIPLEPNIIVRNRWFNDLVDEVILIFPDQENPYLMVFDDENKPYFLTFKGNTEEFLALLNFKP</sequence>
<dbReference type="EMBL" id="JAKTTI010000060">
    <property type="protein sequence ID" value="MCH1627875.1"/>
    <property type="molecule type" value="Genomic_DNA"/>
</dbReference>
<dbReference type="AlphaFoldDB" id="A0AAW5E9H2"/>
<organism evidence="2 3">
    <name type="scientific">Fredinandcohnia quinoae</name>
    <dbReference type="NCBI Taxonomy" id="2918902"/>
    <lineage>
        <taxon>Bacteria</taxon>
        <taxon>Bacillati</taxon>
        <taxon>Bacillota</taxon>
        <taxon>Bacilli</taxon>
        <taxon>Bacillales</taxon>
        <taxon>Bacillaceae</taxon>
        <taxon>Fredinandcohnia</taxon>
    </lineage>
</organism>
<evidence type="ECO:0000256" key="1">
    <source>
        <dbReference type="SAM" id="SignalP"/>
    </source>
</evidence>
<keyword evidence="1" id="KW-0732">Signal</keyword>
<feature type="signal peptide" evidence="1">
    <location>
        <begin position="1"/>
        <end position="21"/>
    </location>
</feature>
<protein>
    <recommendedName>
        <fullName evidence="4">Group-specific protein</fullName>
    </recommendedName>
</protein>
<evidence type="ECO:0000313" key="2">
    <source>
        <dbReference type="EMBL" id="MCH1627875.1"/>
    </source>
</evidence>
<dbReference type="Proteomes" id="UP001431131">
    <property type="component" value="Unassembled WGS sequence"/>
</dbReference>
<dbReference type="RefSeq" id="WP_240257791.1">
    <property type="nucleotide sequence ID" value="NZ_JAKTTI010000060.1"/>
</dbReference>